<keyword evidence="2" id="KW-1185">Reference proteome</keyword>
<comment type="caution">
    <text evidence="1">The sequence shown here is derived from an EMBL/GenBank/DDBJ whole genome shotgun (WGS) entry which is preliminary data.</text>
</comment>
<dbReference type="PANTHER" id="PTHR31350:SF29">
    <property type="entry name" value="PROTEIN SIRB1 N-TERMINAL DOMAIN-CONTAINING PROTEIN"/>
    <property type="match status" value="1"/>
</dbReference>
<name>A0AAV9EUS6_ACOCL</name>
<dbReference type="AlphaFoldDB" id="A0AAV9EUS6"/>
<evidence type="ECO:0008006" key="3">
    <source>
        <dbReference type="Google" id="ProtNLM"/>
    </source>
</evidence>
<dbReference type="EMBL" id="JAUJYO010000005">
    <property type="protein sequence ID" value="KAK1316764.1"/>
    <property type="molecule type" value="Genomic_DNA"/>
</dbReference>
<reference evidence="1" key="1">
    <citation type="journal article" date="2023" name="Nat. Commun.">
        <title>Diploid and tetraploid genomes of Acorus and the evolution of monocots.</title>
        <authorList>
            <person name="Ma L."/>
            <person name="Liu K.W."/>
            <person name="Li Z."/>
            <person name="Hsiao Y.Y."/>
            <person name="Qi Y."/>
            <person name="Fu T."/>
            <person name="Tang G.D."/>
            <person name="Zhang D."/>
            <person name="Sun W.H."/>
            <person name="Liu D.K."/>
            <person name="Li Y."/>
            <person name="Chen G.Z."/>
            <person name="Liu X.D."/>
            <person name="Liao X.Y."/>
            <person name="Jiang Y.T."/>
            <person name="Yu X."/>
            <person name="Hao Y."/>
            <person name="Huang J."/>
            <person name="Zhao X.W."/>
            <person name="Ke S."/>
            <person name="Chen Y.Y."/>
            <person name="Wu W.L."/>
            <person name="Hsu J.L."/>
            <person name="Lin Y.F."/>
            <person name="Huang M.D."/>
            <person name="Li C.Y."/>
            <person name="Huang L."/>
            <person name="Wang Z.W."/>
            <person name="Zhao X."/>
            <person name="Zhong W.Y."/>
            <person name="Peng D.H."/>
            <person name="Ahmad S."/>
            <person name="Lan S."/>
            <person name="Zhang J.S."/>
            <person name="Tsai W.C."/>
            <person name="Van de Peer Y."/>
            <person name="Liu Z.J."/>
        </authorList>
    </citation>
    <scope>NUCLEOTIDE SEQUENCE</scope>
    <source>
        <strain evidence="1">CP</strain>
    </source>
</reference>
<accession>A0AAV9EUS6</accession>
<reference evidence="1" key="2">
    <citation type="submission" date="2023-06" db="EMBL/GenBank/DDBJ databases">
        <authorList>
            <person name="Ma L."/>
            <person name="Liu K.-W."/>
            <person name="Li Z."/>
            <person name="Hsiao Y.-Y."/>
            <person name="Qi Y."/>
            <person name="Fu T."/>
            <person name="Tang G."/>
            <person name="Zhang D."/>
            <person name="Sun W.-H."/>
            <person name="Liu D.-K."/>
            <person name="Li Y."/>
            <person name="Chen G.-Z."/>
            <person name="Liu X.-D."/>
            <person name="Liao X.-Y."/>
            <person name="Jiang Y.-T."/>
            <person name="Yu X."/>
            <person name="Hao Y."/>
            <person name="Huang J."/>
            <person name="Zhao X.-W."/>
            <person name="Ke S."/>
            <person name="Chen Y.-Y."/>
            <person name="Wu W.-L."/>
            <person name="Hsu J.-L."/>
            <person name="Lin Y.-F."/>
            <person name="Huang M.-D."/>
            <person name="Li C.-Y."/>
            <person name="Huang L."/>
            <person name="Wang Z.-W."/>
            <person name="Zhao X."/>
            <person name="Zhong W.-Y."/>
            <person name="Peng D.-H."/>
            <person name="Ahmad S."/>
            <person name="Lan S."/>
            <person name="Zhang J.-S."/>
            <person name="Tsai W.-C."/>
            <person name="Van De Peer Y."/>
            <person name="Liu Z.-J."/>
        </authorList>
    </citation>
    <scope>NUCLEOTIDE SEQUENCE</scope>
    <source>
        <strain evidence="1">CP</strain>
        <tissue evidence="1">Leaves</tissue>
    </source>
</reference>
<organism evidence="1 2">
    <name type="scientific">Acorus calamus</name>
    <name type="common">Sweet flag</name>
    <dbReference type="NCBI Taxonomy" id="4465"/>
    <lineage>
        <taxon>Eukaryota</taxon>
        <taxon>Viridiplantae</taxon>
        <taxon>Streptophyta</taxon>
        <taxon>Embryophyta</taxon>
        <taxon>Tracheophyta</taxon>
        <taxon>Spermatophyta</taxon>
        <taxon>Magnoliopsida</taxon>
        <taxon>Liliopsida</taxon>
        <taxon>Acoraceae</taxon>
        <taxon>Acorus</taxon>
    </lineage>
</organism>
<dbReference type="Proteomes" id="UP001180020">
    <property type="component" value="Unassembled WGS sequence"/>
</dbReference>
<evidence type="ECO:0000313" key="2">
    <source>
        <dbReference type="Proteomes" id="UP001180020"/>
    </source>
</evidence>
<sequence length="264" mass="30080">MNGSDTRALYLHSVLTCRSGSVAMLSLIYSEILKMLRLWGLLNFDAEIYFPHDSISLPRGYIKQKSKQSDQQHIMTAQTHLVEMLRNLKDAFWPFQYDQSSSLFLRAAHAANNVGGLCITDEGSSNSCNSVSGLDFASAKAAQHRLGRGVWTSVRYGDMRRALAACERLILLDSDPRELRDYSVLLYHLGYYRESLQYLNLYQNSKSFSLQKESTSISIEKMEEEALDQLIIRLNLLLTEESWGEPNAGRKNWVTILNHGRFIT</sequence>
<evidence type="ECO:0000313" key="1">
    <source>
        <dbReference type="EMBL" id="KAK1316764.1"/>
    </source>
</evidence>
<proteinExistence type="predicted"/>
<protein>
    <recommendedName>
        <fullName evidence="3">Protein SirB1 N-terminal domain-containing protein</fullName>
    </recommendedName>
</protein>
<gene>
    <name evidence="1" type="ORF">QJS10_CPA05g00793</name>
</gene>
<dbReference type="PANTHER" id="PTHR31350">
    <property type="entry name" value="SI:DKEY-261L7.2"/>
    <property type="match status" value="1"/>
</dbReference>